<organism evidence="2 3">
    <name type="scientific">Clostridium tertium</name>
    <dbReference type="NCBI Taxonomy" id="1559"/>
    <lineage>
        <taxon>Bacteria</taxon>
        <taxon>Bacillati</taxon>
        <taxon>Bacillota</taxon>
        <taxon>Clostridia</taxon>
        <taxon>Eubacteriales</taxon>
        <taxon>Clostridiaceae</taxon>
        <taxon>Clostridium</taxon>
    </lineage>
</organism>
<keyword evidence="1" id="KW-0812">Transmembrane</keyword>
<name>A0A9X3XNK6_9CLOT</name>
<proteinExistence type="predicted"/>
<dbReference type="EMBL" id="JAMRYU010000008">
    <property type="protein sequence ID" value="MDC4240372.1"/>
    <property type="molecule type" value="Genomic_DNA"/>
</dbReference>
<reference evidence="2" key="1">
    <citation type="submission" date="2022-05" db="EMBL/GenBank/DDBJ databases">
        <title>Draft genome sequence of Clostridium tertium strain CP3 isolated from Peru.</title>
        <authorList>
            <person name="Hurtado R."/>
            <person name="Lima L."/>
            <person name="Sousa T."/>
            <person name="Jaiswal A.K."/>
            <person name="Tiwari S."/>
            <person name="Maturrano L."/>
            <person name="Brenig B."/>
            <person name="Azevedo V."/>
        </authorList>
    </citation>
    <scope>NUCLEOTIDE SEQUENCE</scope>
    <source>
        <strain evidence="2">CP3</strain>
    </source>
</reference>
<keyword evidence="1" id="KW-1133">Transmembrane helix</keyword>
<evidence type="ECO:0000313" key="3">
    <source>
        <dbReference type="Proteomes" id="UP001141183"/>
    </source>
</evidence>
<dbReference type="RefSeq" id="WP_142418952.1">
    <property type="nucleotide sequence ID" value="NZ_JADMSE010000034.1"/>
</dbReference>
<accession>A0A9X3XNK6</accession>
<protein>
    <submittedName>
        <fullName evidence="2">Uncharacterized protein</fullName>
    </submittedName>
</protein>
<keyword evidence="3" id="KW-1185">Reference proteome</keyword>
<evidence type="ECO:0000313" key="2">
    <source>
        <dbReference type="EMBL" id="MDC4240372.1"/>
    </source>
</evidence>
<sequence>MSKDDDYIYSYIDKKMIKANDKHKFDNERYKNKKRNKLSVIGAITLGIASGILVLSFIIFKDIGSESGNIESTNVLKSVLPKSNTKVENMNNFLNTSSSIVTETNNILKNMINTYSNKDFSESTKNNLENSLVKLNDYDLNQFDGDEYTALKNNLGEHVNIIKTCIEYYSVLNNQSNEASNYLNKLIEQKRDLGDSYIENVKDALNKAGFKYKILDDGRIKFN</sequence>
<comment type="caution">
    <text evidence="2">The sequence shown here is derived from an EMBL/GenBank/DDBJ whole genome shotgun (WGS) entry which is preliminary data.</text>
</comment>
<gene>
    <name evidence="2" type="ORF">NE398_09360</name>
</gene>
<keyword evidence="1" id="KW-0472">Membrane</keyword>
<dbReference type="Proteomes" id="UP001141183">
    <property type="component" value="Unassembled WGS sequence"/>
</dbReference>
<feature type="transmembrane region" description="Helical" evidence="1">
    <location>
        <begin position="38"/>
        <end position="60"/>
    </location>
</feature>
<evidence type="ECO:0000256" key="1">
    <source>
        <dbReference type="SAM" id="Phobius"/>
    </source>
</evidence>
<dbReference type="AlphaFoldDB" id="A0A9X3XNK6"/>